<reference evidence="2" key="1">
    <citation type="submission" date="2016-10" db="EMBL/GenBank/DDBJ databases">
        <authorList>
            <person name="Varghese N."/>
            <person name="Submissions S."/>
        </authorList>
    </citation>
    <scope>NUCLEOTIDE SEQUENCE [LARGE SCALE GENOMIC DNA]</scope>
    <source>
        <strain evidence="2">DSM 5918</strain>
    </source>
</reference>
<evidence type="ECO:0000313" key="1">
    <source>
        <dbReference type="EMBL" id="SFK04063.1"/>
    </source>
</evidence>
<dbReference type="AlphaFoldDB" id="A0A1I3WA48"/>
<accession>A0A1I3WA48</accession>
<dbReference type="Proteomes" id="UP000198635">
    <property type="component" value="Unassembled WGS sequence"/>
</dbReference>
<dbReference type="RefSeq" id="WP_092376004.1">
    <property type="nucleotide sequence ID" value="NZ_FORX01000012.1"/>
</dbReference>
<keyword evidence="2" id="KW-1185">Reference proteome</keyword>
<dbReference type="EMBL" id="FORX01000012">
    <property type="protein sequence ID" value="SFK04063.1"/>
    <property type="molecule type" value="Genomic_DNA"/>
</dbReference>
<evidence type="ECO:0000313" key="2">
    <source>
        <dbReference type="Proteomes" id="UP000198635"/>
    </source>
</evidence>
<gene>
    <name evidence="1" type="ORF">SAMN04488082_11297</name>
</gene>
<proteinExistence type="predicted"/>
<name>A0A1I3WA48_9BACT</name>
<sequence length="116" mass="13514">MTTTGHTLIIHISAMFSGWEEVEEGEMADWEKHENDRILPRNAKSRSAWWQPRFCTYLSMGGANLCTRTYPDRLACMAGNGQKIQQRNSLQDQADIESLLSDLYEFNRKLKLYKLR</sequence>
<protein>
    <submittedName>
        <fullName evidence="1">Uncharacterized protein</fullName>
    </submittedName>
</protein>
<organism evidence="1 2">
    <name type="scientific">Desulfomicrobium apsheronum</name>
    <dbReference type="NCBI Taxonomy" id="52560"/>
    <lineage>
        <taxon>Bacteria</taxon>
        <taxon>Pseudomonadati</taxon>
        <taxon>Thermodesulfobacteriota</taxon>
        <taxon>Desulfovibrionia</taxon>
        <taxon>Desulfovibrionales</taxon>
        <taxon>Desulfomicrobiaceae</taxon>
        <taxon>Desulfomicrobium</taxon>
    </lineage>
</organism>